<dbReference type="Proteomes" id="UP000623842">
    <property type="component" value="Unassembled WGS sequence"/>
</dbReference>
<comment type="caution">
    <text evidence="1">The sequence shown here is derived from an EMBL/GenBank/DDBJ whole genome shotgun (WGS) entry which is preliminary data.</text>
</comment>
<proteinExistence type="predicted"/>
<evidence type="ECO:0008006" key="3">
    <source>
        <dbReference type="Google" id="ProtNLM"/>
    </source>
</evidence>
<evidence type="ECO:0000313" key="1">
    <source>
        <dbReference type="EMBL" id="GHG03696.1"/>
    </source>
</evidence>
<reference evidence="1" key="2">
    <citation type="submission" date="2020-09" db="EMBL/GenBank/DDBJ databases">
        <authorList>
            <person name="Sun Q."/>
            <person name="Kim S."/>
        </authorList>
    </citation>
    <scope>NUCLEOTIDE SEQUENCE</scope>
    <source>
        <strain evidence="1">KCTC 42731</strain>
    </source>
</reference>
<name>A0A919BPX1_9GAMM</name>
<keyword evidence="2" id="KW-1185">Reference proteome</keyword>
<accession>A0A919BPX1</accession>
<dbReference type="RefSeq" id="WP_189773619.1">
    <property type="nucleotide sequence ID" value="NZ_BNCK01000010.1"/>
</dbReference>
<organism evidence="1 2">
    <name type="scientific">Thalassotalea marina</name>
    <dbReference type="NCBI Taxonomy" id="1673741"/>
    <lineage>
        <taxon>Bacteria</taxon>
        <taxon>Pseudomonadati</taxon>
        <taxon>Pseudomonadota</taxon>
        <taxon>Gammaproteobacteria</taxon>
        <taxon>Alteromonadales</taxon>
        <taxon>Colwelliaceae</taxon>
        <taxon>Thalassotalea</taxon>
    </lineage>
</organism>
<protein>
    <recommendedName>
        <fullName evidence="3">Bacteriocin</fullName>
    </recommendedName>
</protein>
<sequence>MKTLNNEKLKEILGGTNTAVSPAPSIKPIVYQPAPISPPTDLWDPRVPVPAPIAL</sequence>
<reference evidence="1" key="1">
    <citation type="journal article" date="2014" name="Int. J. Syst. Evol. Microbiol.">
        <title>Complete genome sequence of Corynebacterium casei LMG S-19264T (=DSM 44701T), isolated from a smear-ripened cheese.</title>
        <authorList>
            <consortium name="US DOE Joint Genome Institute (JGI-PGF)"/>
            <person name="Walter F."/>
            <person name="Albersmeier A."/>
            <person name="Kalinowski J."/>
            <person name="Ruckert C."/>
        </authorList>
    </citation>
    <scope>NUCLEOTIDE SEQUENCE</scope>
    <source>
        <strain evidence="1">KCTC 42731</strain>
    </source>
</reference>
<dbReference type="EMBL" id="BNCK01000010">
    <property type="protein sequence ID" value="GHG03696.1"/>
    <property type="molecule type" value="Genomic_DNA"/>
</dbReference>
<gene>
    <name evidence="1" type="ORF">GCM10017161_36200</name>
</gene>
<evidence type="ECO:0000313" key="2">
    <source>
        <dbReference type="Proteomes" id="UP000623842"/>
    </source>
</evidence>
<dbReference type="AlphaFoldDB" id="A0A919BPX1"/>